<keyword evidence="3" id="KW-1185">Reference proteome</keyword>
<dbReference type="EMBL" id="JANPWB010000009">
    <property type="protein sequence ID" value="KAJ1147360.1"/>
    <property type="molecule type" value="Genomic_DNA"/>
</dbReference>
<gene>
    <name evidence="2" type="ORF">NDU88_000241</name>
</gene>
<sequence>MTGPAVGMEESQEEEDIATSSDNVALDCNTGADYESTRMPGGPVPSSYGGAEQTTIVTSPASDQDRKS</sequence>
<reference evidence="2" key="1">
    <citation type="journal article" date="2022" name="bioRxiv">
        <title>Sequencing and chromosome-scale assembly of the giantPleurodeles waltlgenome.</title>
        <authorList>
            <person name="Brown T."/>
            <person name="Elewa A."/>
            <person name="Iarovenko S."/>
            <person name="Subramanian E."/>
            <person name="Araus A.J."/>
            <person name="Petzold A."/>
            <person name="Susuki M."/>
            <person name="Suzuki K.-i.T."/>
            <person name="Hayashi T."/>
            <person name="Toyoda A."/>
            <person name="Oliveira C."/>
            <person name="Osipova E."/>
            <person name="Leigh N.D."/>
            <person name="Simon A."/>
            <person name="Yun M.H."/>
        </authorList>
    </citation>
    <scope>NUCLEOTIDE SEQUENCE</scope>
    <source>
        <strain evidence="2">20211129_DDA</strain>
        <tissue evidence="2">Liver</tissue>
    </source>
</reference>
<organism evidence="2 3">
    <name type="scientific">Pleurodeles waltl</name>
    <name type="common">Iberian ribbed newt</name>
    <dbReference type="NCBI Taxonomy" id="8319"/>
    <lineage>
        <taxon>Eukaryota</taxon>
        <taxon>Metazoa</taxon>
        <taxon>Chordata</taxon>
        <taxon>Craniata</taxon>
        <taxon>Vertebrata</taxon>
        <taxon>Euteleostomi</taxon>
        <taxon>Amphibia</taxon>
        <taxon>Batrachia</taxon>
        <taxon>Caudata</taxon>
        <taxon>Salamandroidea</taxon>
        <taxon>Salamandridae</taxon>
        <taxon>Pleurodelinae</taxon>
        <taxon>Pleurodeles</taxon>
    </lineage>
</organism>
<name>A0AAV7R5D7_PLEWA</name>
<proteinExistence type="predicted"/>
<dbReference type="AlphaFoldDB" id="A0AAV7R5D7"/>
<accession>A0AAV7R5D7</accession>
<comment type="caution">
    <text evidence="2">The sequence shown here is derived from an EMBL/GenBank/DDBJ whole genome shotgun (WGS) entry which is preliminary data.</text>
</comment>
<feature type="region of interest" description="Disordered" evidence="1">
    <location>
        <begin position="1"/>
        <end position="68"/>
    </location>
</feature>
<feature type="compositionally biased region" description="Polar residues" evidence="1">
    <location>
        <begin position="52"/>
        <end position="62"/>
    </location>
</feature>
<dbReference type="Proteomes" id="UP001066276">
    <property type="component" value="Chromosome 5"/>
</dbReference>
<evidence type="ECO:0000313" key="3">
    <source>
        <dbReference type="Proteomes" id="UP001066276"/>
    </source>
</evidence>
<evidence type="ECO:0000256" key="1">
    <source>
        <dbReference type="SAM" id="MobiDB-lite"/>
    </source>
</evidence>
<protein>
    <submittedName>
        <fullName evidence="2">Uncharacterized protein</fullName>
    </submittedName>
</protein>
<evidence type="ECO:0000313" key="2">
    <source>
        <dbReference type="EMBL" id="KAJ1147360.1"/>
    </source>
</evidence>